<proteinExistence type="predicted"/>
<dbReference type="STRING" id="1192034.CAP_0955"/>
<keyword evidence="3" id="KW-1185">Reference proteome</keyword>
<dbReference type="EMBL" id="ASRX01000117">
    <property type="protein sequence ID" value="EYF00303.1"/>
    <property type="molecule type" value="Genomic_DNA"/>
</dbReference>
<gene>
    <name evidence="2" type="ORF">CAP_0955</name>
</gene>
<evidence type="ECO:0000313" key="3">
    <source>
        <dbReference type="Proteomes" id="UP000019678"/>
    </source>
</evidence>
<reference evidence="2 3" key="1">
    <citation type="submission" date="2013-05" db="EMBL/GenBank/DDBJ databases">
        <title>Genome assembly of Chondromyces apiculatus DSM 436.</title>
        <authorList>
            <person name="Sharma G."/>
            <person name="Khatri I."/>
            <person name="Kaur C."/>
            <person name="Mayilraj S."/>
            <person name="Subramanian S."/>
        </authorList>
    </citation>
    <scope>NUCLEOTIDE SEQUENCE [LARGE SCALE GENOMIC DNA]</scope>
    <source>
        <strain evidence="2 3">DSM 436</strain>
    </source>
</reference>
<accession>A0A017STH1</accession>
<dbReference type="AlphaFoldDB" id="A0A017STH1"/>
<name>A0A017STH1_9BACT</name>
<organism evidence="2 3">
    <name type="scientific">Chondromyces apiculatus DSM 436</name>
    <dbReference type="NCBI Taxonomy" id="1192034"/>
    <lineage>
        <taxon>Bacteria</taxon>
        <taxon>Pseudomonadati</taxon>
        <taxon>Myxococcota</taxon>
        <taxon>Polyangia</taxon>
        <taxon>Polyangiales</taxon>
        <taxon>Polyangiaceae</taxon>
        <taxon>Chondromyces</taxon>
    </lineage>
</organism>
<dbReference type="Proteomes" id="UP000019678">
    <property type="component" value="Unassembled WGS sequence"/>
</dbReference>
<protein>
    <submittedName>
        <fullName evidence="2">Uncharacterized protein</fullName>
    </submittedName>
</protein>
<feature type="region of interest" description="Disordered" evidence="1">
    <location>
        <begin position="313"/>
        <end position="335"/>
    </location>
</feature>
<comment type="caution">
    <text evidence="2">The sequence shown here is derived from an EMBL/GenBank/DDBJ whole genome shotgun (WGS) entry which is preliminary data.</text>
</comment>
<feature type="compositionally biased region" description="Basic residues" evidence="1">
    <location>
        <begin position="318"/>
        <end position="331"/>
    </location>
</feature>
<evidence type="ECO:0000256" key="1">
    <source>
        <dbReference type="SAM" id="MobiDB-lite"/>
    </source>
</evidence>
<evidence type="ECO:0000313" key="2">
    <source>
        <dbReference type="EMBL" id="EYF00303.1"/>
    </source>
</evidence>
<sequence length="390" mass="44757">MLDFMRFVLTAMERHHVLLLDPEWNSDDDAQSIQRLLQSMPAAIRAAVHEKLEESLDASANMGMSVARIRVEPIPESQWVGGVLSHKDALQVMQTPLWLVLENGRNDLEFLRRILVRSDREKLNAHLAEGRIEVPLGGGTGELKAFLENLATLPDQPSDARDITDWIRRLRSWAMLDRDVRAATKDQPSDPTKPSKTSETLRQLCAGMARPRPFPGHQLSRRTIENYLPFEALERWVSKGKGPEIDHRSKLLKAFRSSMFGDVRRACFNMKEGLLKDVAHGLRKEVKQSKRRPTEAELPLVFQGCEPKVEGGAEGHLVRRSKRHRRARRWNSHSDHPPIRHLLKNGFGDDICKMYGDKGCEDHWFWEVFVQDRAAQAWRDQLVESLWAVL</sequence>